<dbReference type="InterPro" id="IPR050320">
    <property type="entry name" value="N5-glutamine_MTase"/>
</dbReference>
<dbReference type="EMBL" id="QQAX01000002">
    <property type="protein sequence ID" value="RDI48606.1"/>
    <property type="molecule type" value="Genomic_DNA"/>
</dbReference>
<evidence type="ECO:0000256" key="1">
    <source>
        <dbReference type="ARBA" id="ARBA00022603"/>
    </source>
</evidence>
<dbReference type="AlphaFoldDB" id="A0A370GZ79"/>
<dbReference type="InterPro" id="IPR004556">
    <property type="entry name" value="HemK-like"/>
</dbReference>
<dbReference type="GO" id="GO:0032259">
    <property type="term" value="P:methylation"/>
    <property type="evidence" value="ECO:0007669"/>
    <property type="project" value="UniProtKB-KW"/>
</dbReference>
<dbReference type="InterPro" id="IPR025714">
    <property type="entry name" value="Methyltranfer_dom"/>
</dbReference>
<organism evidence="8 9">
    <name type="scientific">Aquicella lusitana</name>
    <dbReference type="NCBI Taxonomy" id="254246"/>
    <lineage>
        <taxon>Bacteria</taxon>
        <taxon>Pseudomonadati</taxon>
        <taxon>Pseudomonadota</taxon>
        <taxon>Gammaproteobacteria</taxon>
        <taxon>Legionellales</taxon>
        <taxon>Coxiellaceae</taxon>
        <taxon>Aquicella</taxon>
    </lineage>
</organism>
<comment type="similarity">
    <text evidence="5">Belongs to the protein N5-glutamine methyltransferase family. PrmC subfamily.</text>
</comment>
<proteinExistence type="inferred from homology"/>
<evidence type="ECO:0000256" key="4">
    <source>
        <dbReference type="ARBA" id="ARBA00048391"/>
    </source>
</evidence>
<dbReference type="PANTHER" id="PTHR18895:SF74">
    <property type="entry name" value="MTRF1L RELEASE FACTOR GLUTAMINE METHYLTRANSFERASE"/>
    <property type="match status" value="1"/>
</dbReference>
<evidence type="ECO:0000256" key="2">
    <source>
        <dbReference type="ARBA" id="ARBA00022679"/>
    </source>
</evidence>
<feature type="binding site" evidence="5">
    <location>
        <position position="147"/>
    </location>
    <ligand>
        <name>S-adenosyl-L-methionine</name>
        <dbReference type="ChEBI" id="CHEBI:59789"/>
    </ligand>
</feature>
<comment type="catalytic activity">
    <reaction evidence="4 5">
        <text>L-glutaminyl-[peptide chain release factor] + S-adenosyl-L-methionine = N(5)-methyl-L-glutaminyl-[peptide chain release factor] + S-adenosyl-L-homocysteine + H(+)</text>
        <dbReference type="Rhea" id="RHEA:42896"/>
        <dbReference type="Rhea" id="RHEA-COMP:10271"/>
        <dbReference type="Rhea" id="RHEA-COMP:10272"/>
        <dbReference type="ChEBI" id="CHEBI:15378"/>
        <dbReference type="ChEBI" id="CHEBI:30011"/>
        <dbReference type="ChEBI" id="CHEBI:57856"/>
        <dbReference type="ChEBI" id="CHEBI:59789"/>
        <dbReference type="ChEBI" id="CHEBI:61891"/>
        <dbReference type="EC" id="2.1.1.297"/>
    </reaction>
</comment>
<keyword evidence="2 5" id="KW-0808">Transferase</keyword>
<accession>A0A370GZ79</accession>
<sequence length="285" mass="31458">MTSIMTIAEWLQQATHQLAAVTDVPQLEAEILLAHALKKSRSYLYAWPQQTVASEDAQHFIHLLAQRARSKPIAYITGKKEFWSLELFVNENTLIPRPETELLVASVLNLFPEQDKAVQVADLGTGSGAIALALASERPAWQIHAVDISEAALSVARKNGRHLTLQNIIFHQGNWCEALPAGGFDVIVSNPPYIATDEWRRYADGLAYEPENALLSGEDGLAAIREIINTAKSRLKQAGYLLIEHGFAQGEAVQRLFSKNGYSHVHSLRDLQGQTRVTLGRYAGA</sequence>
<keyword evidence="9" id="KW-1185">Reference proteome</keyword>
<dbReference type="InterPro" id="IPR040758">
    <property type="entry name" value="PrmC_N"/>
</dbReference>
<dbReference type="Pfam" id="PF13847">
    <property type="entry name" value="Methyltransf_31"/>
    <property type="match status" value="1"/>
</dbReference>
<feature type="domain" description="Methyltransferase" evidence="6">
    <location>
        <begin position="115"/>
        <end position="257"/>
    </location>
</feature>
<dbReference type="Pfam" id="PF17827">
    <property type="entry name" value="PrmC_N"/>
    <property type="match status" value="1"/>
</dbReference>
<feature type="binding site" evidence="5">
    <location>
        <position position="175"/>
    </location>
    <ligand>
        <name>S-adenosyl-L-methionine</name>
        <dbReference type="ChEBI" id="CHEBI:59789"/>
    </ligand>
</feature>
<dbReference type="NCBIfam" id="TIGR03534">
    <property type="entry name" value="RF_mod_PrmC"/>
    <property type="match status" value="1"/>
</dbReference>
<evidence type="ECO:0000259" key="6">
    <source>
        <dbReference type="Pfam" id="PF13847"/>
    </source>
</evidence>
<comment type="caution">
    <text evidence="8">The sequence shown here is derived from an EMBL/GenBank/DDBJ whole genome shotgun (WGS) entry which is preliminary data.</text>
</comment>
<dbReference type="EC" id="2.1.1.297" evidence="5"/>
<dbReference type="InterPro" id="IPR019874">
    <property type="entry name" value="RF_methyltr_PrmC"/>
</dbReference>
<dbReference type="PANTHER" id="PTHR18895">
    <property type="entry name" value="HEMK METHYLTRANSFERASE"/>
    <property type="match status" value="1"/>
</dbReference>
<evidence type="ECO:0000259" key="7">
    <source>
        <dbReference type="Pfam" id="PF17827"/>
    </source>
</evidence>
<evidence type="ECO:0000313" key="8">
    <source>
        <dbReference type="EMBL" id="RDI48606.1"/>
    </source>
</evidence>
<dbReference type="HAMAP" id="MF_02126">
    <property type="entry name" value="RF_methyltr_PrmC"/>
    <property type="match status" value="1"/>
</dbReference>
<dbReference type="CDD" id="cd02440">
    <property type="entry name" value="AdoMet_MTases"/>
    <property type="match status" value="1"/>
</dbReference>
<keyword evidence="3 5" id="KW-0949">S-adenosyl-L-methionine</keyword>
<protein>
    <recommendedName>
        <fullName evidence="5">Release factor glutamine methyltransferase</fullName>
        <shortName evidence="5">RF MTase</shortName>
        <ecNumber evidence="5">2.1.1.297</ecNumber>
    </recommendedName>
    <alternativeName>
        <fullName evidence="5">N5-glutamine methyltransferase PrmC</fullName>
    </alternativeName>
    <alternativeName>
        <fullName evidence="5">Protein-(glutamine-N5) MTase PrmC</fullName>
    </alternativeName>
    <alternativeName>
        <fullName evidence="5">Protein-glutamine N-methyltransferase PrmC</fullName>
    </alternativeName>
</protein>
<dbReference type="SUPFAM" id="SSF53335">
    <property type="entry name" value="S-adenosyl-L-methionine-dependent methyltransferases"/>
    <property type="match status" value="1"/>
</dbReference>
<feature type="domain" description="Release factor glutamine methyltransferase N-terminal" evidence="7">
    <location>
        <begin position="9"/>
        <end position="78"/>
    </location>
</feature>
<evidence type="ECO:0000313" key="9">
    <source>
        <dbReference type="Proteomes" id="UP000254720"/>
    </source>
</evidence>
<feature type="binding site" evidence="5">
    <location>
        <position position="190"/>
    </location>
    <ligand>
        <name>S-adenosyl-L-methionine</name>
        <dbReference type="ChEBI" id="CHEBI:59789"/>
    </ligand>
</feature>
<feature type="binding site" evidence="5">
    <location>
        <begin position="190"/>
        <end position="193"/>
    </location>
    <ligand>
        <name>substrate</name>
    </ligand>
</feature>
<dbReference type="InterPro" id="IPR002052">
    <property type="entry name" value="DNA_methylase_N6_adenine_CS"/>
</dbReference>
<dbReference type="Gene3D" id="1.10.8.10">
    <property type="entry name" value="DNA helicase RuvA subunit, C-terminal domain"/>
    <property type="match status" value="1"/>
</dbReference>
<reference evidence="8 9" key="1">
    <citation type="submission" date="2018-07" db="EMBL/GenBank/DDBJ databases">
        <title>Genomic Encyclopedia of Type Strains, Phase IV (KMG-IV): sequencing the most valuable type-strain genomes for metagenomic binning, comparative biology and taxonomic classification.</title>
        <authorList>
            <person name="Goeker M."/>
        </authorList>
    </citation>
    <scope>NUCLEOTIDE SEQUENCE [LARGE SCALE GENOMIC DNA]</scope>
    <source>
        <strain evidence="8 9">DSM 16500</strain>
    </source>
</reference>
<dbReference type="GO" id="GO:0003676">
    <property type="term" value="F:nucleic acid binding"/>
    <property type="evidence" value="ECO:0007669"/>
    <property type="project" value="InterPro"/>
</dbReference>
<evidence type="ECO:0000256" key="3">
    <source>
        <dbReference type="ARBA" id="ARBA00022691"/>
    </source>
</evidence>
<feature type="binding site" evidence="5">
    <location>
        <begin position="124"/>
        <end position="128"/>
    </location>
    <ligand>
        <name>S-adenosyl-L-methionine</name>
        <dbReference type="ChEBI" id="CHEBI:59789"/>
    </ligand>
</feature>
<name>A0A370GZ79_9COXI</name>
<dbReference type="FunFam" id="3.40.50.150:FF:000053">
    <property type="entry name" value="Release factor glutamine methyltransferase"/>
    <property type="match status" value="1"/>
</dbReference>
<dbReference type="GO" id="GO:0102559">
    <property type="term" value="F:peptide chain release factor N(5)-glutamine methyltransferase activity"/>
    <property type="evidence" value="ECO:0007669"/>
    <property type="project" value="UniProtKB-EC"/>
</dbReference>
<comment type="function">
    <text evidence="5">Methylates the class 1 translation termination release factors RF1/PrfA and RF2/PrfB on the glutamine residue of the universally conserved GGQ motif.</text>
</comment>
<dbReference type="NCBIfam" id="TIGR00536">
    <property type="entry name" value="hemK_fam"/>
    <property type="match status" value="1"/>
</dbReference>
<dbReference type="Gene3D" id="3.40.50.150">
    <property type="entry name" value="Vaccinia Virus protein VP39"/>
    <property type="match status" value="1"/>
</dbReference>
<dbReference type="Proteomes" id="UP000254720">
    <property type="component" value="Unassembled WGS sequence"/>
</dbReference>
<gene>
    <name evidence="5" type="primary">prmC</name>
    <name evidence="8" type="ORF">C8D86_10234</name>
</gene>
<dbReference type="InterPro" id="IPR029063">
    <property type="entry name" value="SAM-dependent_MTases_sf"/>
</dbReference>
<dbReference type="PROSITE" id="PS00092">
    <property type="entry name" value="N6_MTASE"/>
    <property type="match status" value="1"/>
</dbReference>
<evidence type="ECO:0000256" key="5">
    <source>
        <dbReference type="HAMAP-Rule" id="MF_02126"/>
    </source>
</evidence>
<keyword evidence="1 5" id="KW-0489">Methyltransferase</keyword>